<feature type="binding site" evidence="9">
    <location>
        <position position="147"/>
    </location>
    <ligand>
        <name>ATP</name>
        <dbReference type="ChEBI" id="CHEBI:30616"/>
    </ligand>
</feature>
<dbReference type="Gene3D" id="1.10.510.10">
    <property type="entry name" value="Transferase(Phosphotransferase) domain 1"/>
    <property type="match status" value="1"/>
</dbReference>
<evidence type="ECO:0000256" key="1">
    <source>
        <dbReference type="ARBA" id="ARBA00012513"/>
    </source>
</evidence>
<feature type="region of interest" description="Disordered" evidence="10">
    <location>
        <begin position="401"/>
        <end position="497"/>
    </location>
</feature>
<keyword evidence="3" id="KW-0808">Transferase</keyword>
<feature type="compositionally biased region" description="Polar residues" evidence="10">
    <location>
        <begin position="18"/>
        <end position="27"/>
    </location>
</feature>
<evidence type="ECO:0000256" key="7">
    <source>
        <dbReference type="ARBA" id="ARBA00047899"/>
    </source>
</evidence>
<evidence type="ECO:0000313" key="13">
    <source>
        <dbReference type="Proteomes" id="UP000818624"/>
    </source>
</evidence>
<dbReference type="EMBL" id="CP046234">
    <property type="protein sequence ID" value="WFD45728.1"/>
    <property type="molecule type" value="Genomic_DNA"/>
</dbReference>
<name>A0ABY8EJ35_MALFU</name>
<dbReference type="PANTHER" id="PTHR24343:SF137">
    <property type="entry name" value="SERINE_THREONINE-PROTEIN KINASE HRK1"/>
    <property type="match status" value="1"/>
</dbReference>
<evidence type="ECO:0000256" key="3">
    <source>
        <dbReference type="ARBA" id="ARBA00022679"/>
    </source>
</evidence>
<reference evidence="12 13" key="1">
    <citation type="journal article" date="2020" name="Elife">
        <title>Loss of centromere function drives karyotype evolution in closely related Malassezia species.</title>
        <authorList>
            <person name="Sankaranarayanan S.R."/>
            <person name="Ianiri G."/>
            <person name="Coelho M.A."/>
            <person name="Reza M.H."/>
            <person name="Thimmappa B.C."/>
            <person name="Ganguly P."/>
            <person name="Vadnala R.N."/>
            <person name="Sun S."/>
            <person name="Siddharthan R."/>
            <person name="Tellgren-Roth C."/>
            <person name="Dawson T.L."/>
            <person name="Heitman J."/>
            <person name="Sanyal K."/>
        </authorList>
    </citation>
    <scope>NUCLEOTIDE SEQUENCE [LARGE SCALE GENOMIC DNA]</scope>
    <source>
        <strain evidence="12">CBS14141</strain>
    </source>
</reference>
<feature type="region of interest" description="Disordered" evidence="10">
    <location>
        <begin position="1"/>
        <end position="48"/>
    </location>
</feature>
<proteinExistence type="predicted"/>
<dbReference type="Proteomes" id="UP000818624">
    <property type="component" value="Chromosome 1"/>
</dbReference>
<keyword evidence="5" id="KW-0418">Kinase</keyword>
<comment type="catalytic activity">
    <reaction evidence="7">
        <text>L-threonyl-[protein] + ATP = O-phospho-L-threonyl-[protein] + ADP + H(+)</text>
        <dbReference type="Rhea" id="RHEA:46608"/>
        <dbReference type="Rhea" id="RHEA-COMP:11060"/>
        <dbReference type="Rhea" id="RHEA-COMP:11605"/>
        <dbReference type="ChEBI" id="CHEBI:15378"/>
        <dbReference type="ChEBI" id="CHEBI:30013"/>
        <dbReference type="ChEBI" id="CHEBI:30616"/>
        <dbReference type="ChEBI" id="CHEBI:61977"/>
        <dbReference type="ChEBI" id="CHEBI:456216"/>
        <dbReference type="EC" id="2.7.11.1"/>
    </reaction>
</comment>
<feature type="compositionally biased region" description="Polar residues" evidence="10">
    <location>
        <begin position="91"/>
        <end position="100"/>
    </location>
</feature>
<feature type="compositionally biased region" description="Basic and acidic residues" evidence="10">
    <location>
        <begin position="65"/>
        <end position="83"/>
    </location>
</feature>
<evidence type="ECO:0000256" key="5">
    <source>
        <dbReference type="ARBA" id="ARBA00022777"/>
    </source>
</evidence>
<dbReference type="InterPro" id="IPR000719">
    <property type="entry name" value="Prot_kinase_dom"/>
</dbReference>
<keyword evidence="6 9" id="KW-0067">ATP-binding</keyword>
<dbReference type="InterPro" id="IPR011009">
    <property type="entry name" value="Kinase-like_dom_sf"/>
</dbReference>
<dbReference type="PANTHER" id="PTHR24343">
    <property type="entry name" value="SERINE/THREONINE KINASE"/>
    <property type="match status" value="1"/>
</dbReference>
<dbReference type="Pfam" id="PF00069">
    <property type="entry name" value="Pkinase"/>
    <property type="match status" value="1"/>
</dbReference>
<dbReference type="SMART" id="SM00220">
    <property type="entry name" value="S_TKc"/>
    <property type="match status" value="1"/>
</dbReference>
<evidence type="ECO:0000256" key="6">
    <source>
        <dbReference type="ARBA" id="ARBA00022840"/>
    </source>
</evidence>
<dbReference type="PROSITE" id="PS00108">
    <property type="entry name" value="PROTEIN_KINASE_ST"/>
    <property type="match status" value="1"/>
</dbReference>
<evidence type="ECO:0000313" key="12">
    <source>
        <dbReference type="EMBL" id="WFD45728.1"/>
    </source>
</evidence>
<dbReference type="InterPro" id="IPR008271">
    <property type="entry name" value="Ser/Thr_kinase_AS"/>
</dbReference>
<evidence type="ECO:0000256" key="10">
    <source>
        <dbReference type="SAM" id="MobiDB-lite"/>
    </source>
</evidence>
<gene>
    <name evidence="12" type="ORF">GLX27_000352</name>
</gene>
<evidence type="ECO:0000259" key="11">
    <source>
        <dbReference type="PROSITE" id="PS50011"/>
    </source>
</evidence>
<dbReference type="EC" id="2.7.11.1" evidence="1"/>
<accession>A0ABY8EJ35</accession>
<dbReference type="SUPFAM" id="SSF56112">
    <property type="entry name" value="Protein kinase-like (PK-like)"/>
    <property type="match status" value="1"/>
</dbReference>
<keyword evidence="13" id="KW-1185">Reference proteome</keyword>
<dbReference type="PROSITE" id="PS00107">
    <property type="entry name" value="PROTEIN_KINASE_ATP"/>
    <property type="match status" value="1"/>
</dbReference>
<evidence type="ECO:0000256" key="4">
    <source>
        <dbReference type="ARBA" id="ARBA00022741"/>
    </source>
</evidence>
<organism evidence="12 13">
    <name type="scientific">Malassezia furfur</name>
    <name type="common">Pityriasis versicolor infection agent</name>
    <name type="synonym">Pityrosporum furfur</name>
    <dbReference type="NCBI Taxonomy" id="55194"/>
    <lineage>
        <taxon>Eukaryota</taxon>
        <taxon>Fungi</taxon>
        <taxon>Dikarya</taxon>
        <taxon>Basidiomycota</taxon>
        <taxon>Ustilaginomycotina</taxon>
        <taxon>Malasseziomycetes</taxon>
        <taxon>Malasseziales</taxon>
        <taxon>Malasseziaceae</taxon>
        <taxon>Malassezia</taxon>
    </lineage>
</organism>
<dbReference type="InterPro" id="IPR017441">
    <property type="entry name" value="Protein_kinase_ATP_BS"/>
</dbReference>
<feature type="region of interest" description="Disordered" evidence="10">
    <location>
        <begin position="543"/>
        <end position="566"/>
    </location>
</feature>
<keyword evidence="2" id="KW-0723">Serine/threonine-protein kinase</keyword>
<feature type="domain" description="Protein kinase" evidence="11">
    <location>
        <begin position="118"/>
        <end position="540"/>
    </location>
</feature>
<feature type="region of interest" description="Disordered" evidence="10">
    <location>
        <begin position="62"/>
        <end position="112"/>
    </location>
</feature>
<evidence type="ECO:0000256" key="9">
    <source>
        <dbReference type="PROSITE-ProRule" id="PRU10141"/>
    </source>
</evidence>
<evidence type="ECO:0000256" key="2">
    <source>
        <dbReference type="ARBA" id="ARBA00022527"/>
    </source>
</evidence>
<dbReference type="PROSITE" id="PS50011">
    <property type="entry name" value="PROTEIN_KINASE_DOM"/>
    <property type="match status" value="1"/>
</dbReference>
<evidence type="ECO:0000256" key="8">
    <source>
        <dbReference type="ARBA" id="ARBA00048679"/>
    </source>
</evidence>
<comment type="catalytic activity">
    <reaction evidence="8">
        <text>L-seryl-[protein] + ATP = O-phospho-L-seryl-[protein] + ADP + H(+)</text>
        <dbReference type="Rhea" id="RHEA:17989"/>
        <dbReference type="Rhea" id="RHEA-COMP:9863"/>
        <dbReference type="Rhea" id="RHEA-COMP:11604"/>
        <dbReference type="ChEBI" id="CHEBI:15378"/>
        <dbReference type="ChEBI" id="CHEBI:29999"/>
        <dbReference type="ChEBI" id="CHEBI:30616"/>
        <dbReference type="ChEBI" id="CHEBI:83421"/>
        <dbReference type="ChEBI" id="CHEBI:456216"/>
        <dbReference type="EC" id="2.7.11.1"/>
    </reaction>
</comment>
<keyword evidence="4 9" id="KW-0547">Nucleotide-binding</keyword>
<protein>
    <recommendedName>
        <fullName evidence="1">non-specific serine/threonine protein kinase</fullName>
        <ecNumber evidence="1">2.7.11.1</ecNumber>
    </recommendedName>
</protein>
<sequence>MATRARGFSSFFHRSGNDVPTPSSQEDGVTGANAPRHPATRKKSEHFGHLNDLRRFLQNHIGHSTSRERSFGKGDKAKNEGTHRDKKANRNDSSNRSIRGTDSPPWGMSQAGISKKYGKWGRTLGTGAGGTVRIIRRSKDHAQFAVKEFRERRSDEPEKEYIKKVTAEFCIGSTLHHVNIIKTLDIISNSGHYYEVMEYAPNELFAVVMSGKMGFNEINCVFRQIVDGVDYLHGLGLAHRDLKIDNCVVTADGIVKIIDFGTATVFQSPGKSKVLASGIVGSDPYLAPEVLSSQTYDARMTDVWSLAIVYMCMIMRRFPWKLPDTEVDPNFQTFVNAHPELCQTSGVPLDETLQTEAEVAQEEHTFDALLKHVESSDKFQSMTHDDAPRIPTAAEAGYLVGGTDSAPLTPITTTERRMTRDTQLLTEDGGHGAEFAYRKPNPGHGTPQRSMTFDDHDSEQATRPPSPERPLDTPNNEPATSGAPAPSESPTEDPQPRAADSVFRLIPIAARPALSRMLTLDPTLRATLGDLLRGRSYGSLDGPVSASEYAKQKDQDAELSPQSVPQQSMGYVDLYENDEDRGDEWLKSINTCSHWVDGVHKARPTPQVKLTRDENTFGDMGFKSIYAVDERYVERPPLNHTHVTVQTDTKRRLFHRKDSS</sequence>